<dbReference type="EMBL" id="JACSDY010000008">
    <property type="protein sequence ID" value="KAF7421735.1"/>
    <property type="molecule type" value="Genomic_DNA"/>
</dbReference>
<reference evidence="2" key="1">
    <citation type="journal article" date="2020" name="G3 (Bethesda)">
        <title>High-Quality Assemblies for Three Invasive Social Wasps from the &lt;i&gt;Vespula&lt;/i&gt; Genus.</title>
        <authorList>
            <person name="Harrop T.W.R."/>
            <person name="Guhlin J."/>
            <person name="McLaughlin G.M."/>
            <person name="Permina E."/>
            <person name="Stockwell P."/>
            <person name="Gilligan J."/>
            <person name="Le Lec M.F."/>
            <person name="Gruber M.A.M."/>
            <person name="Quinn O."/>
            <person name="Lovegrove M."/>
            <person name="Duncan E.J."/>
            <person name="Remnant E.J."/>
            <person name="Van Eeckhoven J."/>
            <person name="Graham B."/>
            <person name="Knapp R.A."/>
            <person name="Langford K.W."/>
            <person name="Kronenberg Z."/>
            <person name="Press M.O."/>
            <person name="Eacker S.M."/>
            <person name="Wilson-Rankin E.E."/>
            <person name="Purcell J."/>
            <person name="Lester P.J."/>
            <person name="Dearden P.K."/>
        </authorList>
    </citation>
    <scope>NUCLEOTIDE SEQUENCE</scope>
    <source>
        <strain evidence="2">Volc-1</strain>
    </source>
</reference>
<proteinExistence type="predicted"/>
<feature type="region of interest" description="Disordered" evidence="1">
    <location>
        <begin position="108"/>
        <end position="134"/>
    </location>
</feature>
<comment type="caution">
    <text evidence="2">The sequence shown here is derived from an EMBL/GenBank/DDBJ whole genome shotgun (WGS) entry which is preliminary data.</text>
</comment>
<evidence type="ECO:0000313" key="3">
    <source>
        <dbReference type="Proteomes" id="UP000600918"/>
    </source>
</evidence>
<keyword evidence="3" id="KW-1185">Reference proteome</keyword>
<name>A0A834NYZ7_VESPE</name>
<evidence type="ECO:0000313" key="2">
    <source>
        <dbReference type="EMBL" id="KAF7421735.1"/>
    </source>
</evidence>
<dbReference type="Proteomes" id="UP000600918">
    <property type="component" value="Unassembled WGS sequence"/>
</dbReference>
<protein>
    <submittedName>
        <fullName evidence="2">Uncharacterized protein</fullName>
    </submittedName>
</protein>
<gene>
    <name evidence="2" type="ORF">H0235_009571</name>
</gene>
<evidence type="ECO:0000256" key="1">
    <source>
        <dbReference type="SAM" id="MobiDB-lite"/>
    </source>
</evidence>
<accession>A0A834NYZ7</accession>
<organism evidence="2 3">
    <name type="scientific">Vespula pensylvanica</name>
    <name type="common">Western yellow jacket</name>
    <name type="synonym">Wasp</name>
    <dbReference type="NCBI Taxonomy" id="30213"/>
    <lineage>
        <taxon>Eukaryota</taxon>
        <taxon>Metazoa</taxon>
        <taxon>Ecdysozoa</taxon>
        <taxon>Arthropoda</taxon>
        <taxon>Hexapoda</taxon>
        <taxon>Insecta</taxon>
        <taxon>Pterygota</taxon>
        <taxon>Neoptera</taxon>
        <taxon>Endopterygota</taxon>
        <taxon>Hymenoptera</taxon>
        <taxon>Apocrita</taxon>
        <taxon>Aculeata</taxon>
        <taxon>Vespoidea</taxon>
        <taxon>Vespidae</taxon>
        <taxon>Vespinae</taxon>
        <taxon>Vespula</taxon>
    </lineage>
</organism>
<sequence length="190" mass="21185">MHPSVTACTRQTQYLQKLDCGVGEVPIYEISKGVRTRGWSCGCNDRPREIEHLAAPELVAVPARSSSSNCFKPTSSTTSSPPFLPPSAPLPFSCPLFPGIILQPHGLASTSSTCSRRARPRSHTQTSRDRPIHNPPFEKYQIVFSDFGYLDVLRHPRCTTPAWKGLRVLYLILHRVTHNLGTKEEEQFSS</sequence>
<dbReference type="AlphaFoldDB" id="A0A834NYZ7"/>